<gene>
    <name evidence="1" type="ORF">F8R14_08805</name>
</gene>
<dbReference type="Pfam" id="PF06949">
    <property type="entry name" value="DUF1292"/>
    <property type="match status" value="1"/>
</dbReference>
<protein>
    <submittedName>
        <fullName evidence="1">DUF1292 domain-containing protein</fullName>
    </submittedName>
</protein>
<sequence length="97" mass="11072">MVDLGYEGEVTIVTFVDEDGKEIHYESDLEINYDGKRFAILVELPSEDCEPGCKCHEEPQAIVTRIDTEDGEDVYVDPTEEEFEAVLAIYEDSFDEE</sequence>
<comment type="caution">
    <text evidence="1">The sequence shown here is derived from an EMBL/GenBank/DDBJ whole genome shotgun (WGS) entry which is preliminary data.</text>
</comment>
<proteinExistence type="predicted"/>
<dbReference type="EMBL" id="WBKH01000009">
    <property type="protein sequence ID" value="KAB1477388.1"/>
    <property type="molecule type" value="Genomic_DNA"/>
</dbReference>
<organism evidence="1 2">
    <name type="scientific">Veillonella seminalis</name>
    <dbReference type="NCBI Taxonomy" id="1502943"/>
    <lineage>
        <taxon>Bacteria</taxon>
        <taxon>Bacillati</taxon>
        <taxon>Bacillota</taxon>
        <taxon>Negativicutes</taxon>
        <taxon>Veillonellales</taxon>
        <taxon>Veillonellaceae</taxon>
        <taxon>Veillonella</taxon>
    </lineage>
</organism>
<dbReference type="AlphaFoldDB" id="A0A833FGY1"/>
<dbReference type="InterPro" id="IPR009711">
    <property type="entry name" value="UPF0473"/>
</dbReference>
<accession>A0A833FGY1</accession>
<reference evidence="1 2" key="1">
    <citation type="submission" date="2019-09" db="EMBL/GenBank/DDBJ databases">
        <title>Draft genome sequence of 3 type strains from the CCUG.</title>
        <authorList>
            <person name="Pineiro-Iglesias B."/>
            <person name="Tunovic T."/>
            <person name="Unosson C."/>
            <person name="Inganas E."/>
            <person name="Ohlen M."/>
            <person name="Cardew S."/>
            <person name="Jensie-Markopoulos S."/>
            <person name="Salva-Serra F."/>
            <person name="Jaen-Luchoro D."/>
            <person name="Karlsson R."/>
            <person name="Svensson-Stadler L."/>
            <person name="Chun J."/>
            <person name="Moore E."/>
        </authorList>
    </citation>
    <scope>NUCLEOTIDE SEQUENCE [LARGE SCALE GENOMIC DNA]</scope>
    <source>
        <strain evidence="1 2">CCUG 65427</strain>
    </source>
</reference>
<evidence type="ECO:0000313" key="2">
    <source>
        <dbReference type="Proteomes" id="UP000434554"/>
    </source>
</evidence>
<dbReference type="RefSeq" id="WP_006556439.1">
    <property type="nucleotide sequence ID" value="NZ_CALMIE010000120.1"/>
</dbReference>
<evidence type="ECO:0000313" key="1">
    <source>
        <dbReference type="EMBL" id="KAB1477388.1"/>
    </source>
</evidence>
<name>A0A833FGY1_9FIRM</name>
<dbReference type="Proteomes" id="UP000434554">
    <property type="component" value="Unassembled WGS sequence"/>
</dbReference>
<dbReference type="GeneID" id="83055224"/>